<proteinExistence type="predicted"/>
<reference evidence="2 3" key="1">
    <citation type="submission" date="2020-07" db="EMBL/GenBank/DDBJ databases">
        <title>Sequencing the genomes of 1000 actinobacteria strains.</title>
        <authorList>
            <person name="Klenk H.-P."/>
        </authorList>
    </citation>
    <scope>NUCLEOTIDE SEQUENCE [LARGE SCALE GENOMIC DNA]</scope>
    <source>
        <strain evidence="2 3">DSM 103833</strain>
    </source>
</reference>
<keyword evidence="3" id="KW-1185">Reference proteome</keyword>
<dbReference type="Proteomes" id="UP000530424">
    <property type="component" value="Unassembled WGS sequence"/>
</dbReference>
<sequence>MESRPSGRHPWIYTRGDRSGFDIATHQVLGTGDSHLLTVEEKYIDTFSVKKVDYGRYQEHLAALGLSKGATDQLVADGCSQFLRSVMLTDSVRRRGVRGGSGIDHAMAVVLARADDMQARRVVDAIKGHDLPVSVDFWSHRTSLMRVRSKPRYPGGHNECDDGTSLSLGDLSPHRIIPPLSMRGPACA</sequence>
<evidence type="ECO:0000259" key="1">
    <source>
        <dbReference type="Pfam" id="PF20796"/>
    </source>
</evidence>
<gene>
    <name evidence="2" type="ORF">HNR19_000955</name>
</gene>
<protein>
    <recommendedName>
        <fullName evidence="1">PD-(D/E)XK nuclease-like domain-containing protein</fullName>
    </recommendedName>
</protein>
<dbReference type="EMBL" id="JACCFP010000001">
    <property type="protein sequence ID" value="NYJ00257.1"/>
    <property type="molecule type" value="Genomic_DNA"/>
</dbReference>
<dbReference type="InterPro" id="IPR048822">
    <property type="entry name" value="PDDEXK_13"/>
</dbReference>
<accession>A0A853BZE8</accession>
<evidence type="ECO:0000313" key="3">
    <source>
        <dbReference type="Proteomes" id="UP000530424"/>
    </source>
</evidence>
<dbReference type="Pfam" id="PF20796">
    <property type="entry name" value="PDDEXK_13"/>
    <property type="match status" value="1"/>
</dbReference>
<evidence type="ECO:0000313" key="2">
    <source>
        <dbReference type="EMBL" id="NYJ00257.1"/>
    </source>
</evidence>
<feature type="domain" description="PD-(D/E)XK nuclease-like" evidence="1">
    <location>
        <begin position="15"/>
        <end position="129"/>
    </location>
</feature>
<organism evidence="2 3">
    <name type="scientific">Nocardioides thalensis</name>
    <dbReference type="NCBI Taxonomy" id="1914755"/>
    <lineage>
        <taxon>Bacteria</taxon>
        <taxon>Bacillati</taxon>
        <taxon>Actinomycetota</taxon>
        <taxon>Actinomycetes</taxon>
        <taxon>Propionibacteriales</taxon>
        <taxon>Nocardioidaceae</taxon>
        <taxon>Nocardioides</taxon>
    </lineage>
</organism>
<comment type="caution">
    <text evidence="2">The sequence shown here is derived from an EMBL/GenBank/DDBJ whole genome shotgun (WGS) entry which is preliminary data.</text>
</comment>
<dbReference type="AlphaFoldDB" id="A0A853BZE8"/>
<name>A0A853BZE8_9ACTN</name>